<reference evidence="1" key="1">
    <citation type="journal article" date="2021" name="PeerJ">
        <title>Extensive microbial diversity within the chicken gut microbiome revealed by metagenomics and culture.</title>
        <authorList>
            <person name="Gilroy R."/>
            <person name="Ravi A."/>
            <person name="Getino M."/>
            <person name="Pursley I."/>
            <person name="Horton D.L."/>
            <person name="Alikhan N.F."/>
            <person name="Baker D."/>
            <person name="Gharbi K."/>
            <person name="Hall N."/>
            <person name="Watson M."/>
            <person name="Adriaenssens E.M."/>
            <person name="Foster-Nyarko E."/>
            <person name="Jarju S."/>
            <person name="Secka A."/>
            <person name="Antonio M."/>
            <person name="Oren A."/>
            <person name="Chaudhuri R.R."/>
            <person name="La Ragione R."/>
            <person name="Hildebrand F."/>
            <person name="Pallen M.J."/>
        </authorList>
    </citation>
    <scope>NUCLEOTIDE SEQUENCE</scope>
    <source>
        <strain evidence="1">CHK193-16274</strain>
    </source>
</reference>
<dbReference type="Proteomes" id="UP000749320">
    <property type="component" value="Unassembled WGS sequence"/>
</dbReference>
<dbReference type="EMBL" id="DYWV01000058">
    <property type="protein sequence ID" value="HJF39616.1"/>
    <property type="molecule type" value="Genomic_DNA"/>
</dbReference>
<evidence type="ECO:0000313" key="1">
    <source>
        <dbReference type="EMBL" id="HJF39616.1"/>
    </source>
</evidence>
<sequence length="637" mass="75978">LVHIFLTDRRKYQEIVHSDNYKISKYILNYLEEYSASPQKNYVQERLECIKGYEKYFKNEKNRELIVYKQHLIEKMKQFPVEKGKMTICINNFSNALIPNIDIDILDVYLLDKDFYYKIVQSPYIDVSPYLVEFLESFKVKGKYFGEIKERYHTRGSAYLIKQEIHSKLIEATTTNGEKKTILTLSDKIIDEIDMDILDVFIEDRSVYKTLLKSDKFEIAETIKEFLKKYSSGKIMPKEYYLEKYDKYLQIIYQSVMNEPIKISHLTDFIITENKDILTLFLENKEAYYQVCKMRIYEIDGNIIKFLENYRPKLKKFSKAQKKEYIAAFAEFTKRKNDYSLLDDLIKQSQKNVLHWKKRRWNKSSQYIEQDFVTSYNGKECVFSVIGSKIEFNKWKVHFSLDVDGRNNSVPHKNKEYEILYRKILKDIQYEDTKRQKEKKREIPKNVHRITSKDFVVRTNVFRCISDKHHLEEVLGIIQVLRPDGSITEEKVTASYCKECCCYFLLRSEYDRVFNKGILLCKMIEKEEFYKSGINGFADIKGESVLMQNGYNVQAKVGLTDIQRQTILANIMDEKILSASQIISYLQFFKAQKRNLPSYKMAVDKWDADLQFTKLYQQDKKQRVFINSITKTRYRKP</sequence>
<feature type="non-terminal residue" evidence="1">
    <location>
        <position position="1"/>
    </location>
</feature>
<dbReference type="AlphaFoldDB" id="A0A921G8G6"/>
<organism evidence="1 2">
    <name type="scientific">Thomasclavelia spiroformis</name>
    <dbReference type="NCBI Taxonomy" id="29348"/>
    <lineage>
        <taxon>Bacteria</taxon>
        <taxon>Bacillati</taxon>
        <taxon>Bacillota</taxon>
        <taxon>Erysipelotrichia</taxon>
        <taxon>Erysipelotrichales</taxon>
        <taxon>Coprobacillaceae</taxon>
        <taxon>Thomasclavelia</taxon>
    </lineage>
</organism>
<proteinExistence type="predicted"/>
<protein>
    <submittedName>
        <fullName evidence="1">Uncharacterized protein</fullName>
    </submittedName>
</protein>
<comment type="caution">
    <text evidence="1">The sequence shown here is derived from an EMBL/GenBank/DDBJ whole genome shotgun (WGS) entry which is preliminary data.</text>
</comment>
<evidence type="ECO:0000313" key="2">
    <source>
        <dbReference type="Proteomes" id="UP000749320"/>
    </source>
</evidence>
<accession>A0A921G8G6</accession>
<gene>
    <name evidence="1" type="ORF">K8V91_01715</name>
</gene>
<reference evidence="1" key="2">
    <citation type="submission" date="2021-09" db="EMBL/GenBank/DDBJ databases">
        <authorList>
            <person name="Gilroy R."/>
        </authorList>
    </citation>
    <scope>NUCLEOTIDE SEQUENCE</scope>
    <source>
        <strain evidence="1">CHK193-16274</strain>
    </source>
</reference>
<name>A0A921G8G6_9FIRM</name>